<keyword evidence="4 5" id="KW-0732">Signal</keyword>
<evidence type="ECO:0000256" key="2">
    <source>
        <dbReference type="ARBA" id="ARBA00005695"/>
    </source>
</evidence>
<dbReference type="GO" id="GO:0030288">
    <property type="term" value="C:outer membrane-bounded periplasmic space"/>
    <property type="evidence" value="ECO:0007669"/>
    <property type="project" value="UniProtKB-ARBA"/>
</dbReference>
<accession>A0AA41YSU6</accession>
<dbReference type="InterPro" id="IPR039424">
    <property type="entry name" value="SBP_5"/>
</dbReference>
<evidence type="ECO:0000259" key="6">
    <source>
        <dbReference type="Pfam" id="PF00496"/>
    </source>
</evidence>
<dbReference type="PANTHER" id="PTHR30290">
    <property type="entry name" value="PERIPLASMIC BINDING COMPONENT OF ABC TRANSPORTER"/>
    <property type="match status" value="1"/>
</dbReference>
<evidence type="ECO:0000256" key="1">
    <source>
        <dbReference type="ARBA" id="ARBA00004418"/>
    </source>
</evidence>
<dbReference type="GO" id="GO:0043190">
    <property type="term" value="C:ATP-binding cassette (ABC) transporter complex"/>
    <property type="evidence" value="ECO:0007669"/>
    <property type="project" value="InterPro"/>
</dbReference>
<sequence>MVVRYQAAMRGAVVAGCLVGAAAMNGAAAQTLTMASSAPITSVDPHYHTFTPNASLDAHLFDSLLDMDAQSRPVAALAESWKLVDERTWELKLRQGVKFHNGAAFTAEDVAYTLDRVPRVPNSPGSFAIYTKPIVGVEIVDPHTIRLRTAGIYPLVPIDLTQVAIIPHGLGKDPATEDFNSGKNAIGTGPFRFVSYKPGDRVEMDRFDGYWGKKPYWQHVSFRIIPNDGARTAALLSGDIGFIEAVPTTDAARLRTDKRVHLAETVSLRIIFLTLDQSRDGPTPFITGPNGEKLDRNPLKDHRVREALSIAINRPAIVERVMEGAAIPAGQFLPPGSYSYAPDLPPPAYDAARAKKLLAEAGFPNGFRITLHGPNDRYVNDAKIIQSIGQMWTRIGVQTSVEGITWSNYIARANKQEFSAYLLGWGSSSGEASNPLRSLVATFDAAKGRGAVNRGRYSNPQLDALIDKAVTTADDAAREKVLQQATKLAMDDVAFIPLHNQKNIWGMRSDLTYIARADEQSRAQDVRPVQ</sequence>
<feature type="chain" id="PRO_5041451273" evidence="5">
    <location>
        <begin position="30"/>
        <end position="530"/>
    </location>
</feature>
<dbReference type="AlphaFoldDB" id="A0AA41YSU6"/>
<dbReference type="SUPFAM" id="SSF53850">
    <property type="entry name" value="Periplasmic binding protein-like II"/>
    <property type="match status" value="1"/>
</dbReference>
<dbReference type="Proteomes" id="UP001165679">
    <property type="component" value="Unassembled WGS sequence"/>
</dbReference>
<evidence type="ECO:0000256" key="3">
    <source>
        <dbReference type="ARBA" id="ARBA00022448"/>
    </source>
</evidence>
<dbReference type="PANTHER" id="PTHR30290:SF9">
    <property type="entry name" value="OLIGOPEPTIDE-BINDING PROTEIN APPA"/>
    <property type="match status" value="1"/>
</dbReference>
<dbReference type="Gene3D" id="3.10.105.10">
    <property type="entry name" value="Dipeptide-binding Protein, Domain 3"/>
    <property type="match status" value="1"/>
</dbReference>
<gene>
    <name evidence="7" type="ORF">OL599_15300</name>
</gene>
<evidence type="ECO:0000256" key="4">
    <source>
        <dbReference type="ARBA" id="ARBA00022729"/>
    </source>
</evidence>
<dbReference type="Pfam" id="PF00496">
    <property type="entry name" value="SBP_bac_5"/>
    <property type="match status" value="1"/>
</dbReference>
<evidence type="ECO:0000313" key="7">
    <source>
        <dbReference type="EMBL" id="MCW3475943.1"/>
    </source>
</evidence>
<reference evidence="7" key="2">
    <citation type="submission" date="2022-10" db="EMBL/GenBank/DDBJ databases">
        <authorList>
            <person name="Trinh H.N."/>
        </authorList>
    </citation>
    <scope>NUCLEOTIDE SEQUENCE</scope>
    <source>
        <strain evidence="7">RN2-1</strain>
    </source>
</reference>
<feature type="signal peptide" evidence="5">
    <location>
        <begin position="1"/>
        <end position="29"/>
    </location>
</feature>
<dbReference type="InterPro" id="IPR000914">
    <property type="entry name" value="SBP_5_dom"/>
</dbReference>
<comment type="subcellular location">
    <subcellularLocation>
        <location evidence="1">Periplasm</location>
    </subcellularLocation>
</comment>
<keyword evidence="3" id="KW-0813">Transport</keyword>
<organism evidence="7 8">
    <name type="scientific">Limobrevibacterium gyesilva</name>
    <dbReference type="NCBI Taxonomy" id="2991712"/>
    <lineage>
        <taxon>Bacteria</taxon>
        <taxon>Pseudomonadati</taxon>
        <taxon>Pseudomonadota</taxon>
        <taxon>Alphaproteobacteria</taxon>
        <taxon>Acetobacterales</taxon>
        <taxon>Acetobacteraceae</taxon>
        <taxon>Limobrevibacterium</taxon>
    </lineage>
</organism>
<dbReference type="PIRSF" id="PIRSF002741">
    <property type="entry name" value="MppA"/>
    <property type="match status" value="1"/>
</dbReference>
<name>A0AA41YSU6_9PROT</name>
<comment type="similarity">
    <text evidence="2">Belongs to the bacterial solute-binding protein 5 family.</text>
</comment>
<comment type="caution">
    <text evidence="7">The sequence shown here is derived from an EMBL/GenBank/DDBJ whole genome shotgun (WGS) entry which is preliminary data.</text>
</comment>
<reference evidence="7" key="1">
    <citation type="submission" date="2022-09" db="EMBL/GenBank/DDBJ databases">
        <title>Rhodovastum sp. nov. RN2-1 isolated from soil in Seongnam, South Korea.</title>
        <authorList>
            <person name="Le N.T."/>
        </authorList>
    </citation>
    <scope>NUCLEOTIDE SEQUENCE</scope>
    <source>
        <strain evidence="7">RN2-1</strain>
    </source>
</reference>
<dbReference type="Gene3D" id="3.40.190.10">
    <property type="entry name" value="Periplasmic binding protein-like II"/>
    <property type="match status" value="1"/>
</dbReference>
<proteinExistence type="inferred from homology"/>
<dbReference type="Gene3D" id="3.90.76.10">
    <property type="entry name" value="Dipeptide-binding Protein, Domain 1"/>
    <property type="match status" value="1"/>
</dbReference>
<dbReference type="InterPro" id="IPR030678">
    <property type="entry name" value="Peptide/Ni-bd"/>
</dbReference>
<dbReference type="EMBL" id="JAPDNT010000013">
    <property type="protein sequence ID" value="MCW3475943.1"/>
    <property type="molecule type" value="Genomic_DNA"/>
</dbReference>
<evidence type="ECO:0000256" key="5">
    <source>
        <dbReference type="SAM" id="SignalP"/>
    </source>
</evidence>
<dbReference type="GO" id="GO:0015833">
    <property type="term" value="P:peptide transport"/>
    <property type="evidence" value="ECO:0007669"/>
    <property type="project" value="TreeGrafter"/>
</dbReference>
<dbReference type="RefSeq" id="WP_264714674.1">
    <property type="nucleotide sequence ID" value="NZ_JAPDNT010000013.1"/>
</dbReference>
<keyword evidence="8" id="KW-1185">Reference proteome</keyword>
<feature type="domain" description="Solute-binding protein family 5" evidence="6">
    <location>
        <begin position="73"/>
        <end position="443"/>
    </location>
</feature>
<protein>
    <submittedName>
        <fullName evidence="7">ABC transporter substrate-binding protein</fullName>
    </submittedName>
</protein>
<dbReference type="GO" id="GO:1904680">
    <property type="term" value="F:peptide transmembrane transporter activity"/>
    <property type="evidence" value="ECO:0007669"/>
    <property type="project" value="TreeGrafter"/>
</dbReference>
<evidence type="ECO:0000313" key="8">
    <source>
        <dbReference type="Proteomes" id="UP001165679"/>
    </source>
</evidence>
<dbReference type="CDD" id="cd08498">
    <property type="entry name" value="PBP2_NikA_DppA_OppA_like_2"/>
    <property type="match status" value="1"/>
</dbReference>